<comment type="caution">
    <text evidence="1">The sequence shown here is derived from an EMBL/GenBank/DDBJ whole genome shotgun (WGS) entry which is preliminary data.</text>
</comment>
<evidence type="ECO:0000313" key="1">
    <source>
        <dbReference type="EMBL" id="SHI74786.1"/>
    </source>
</evidence>
<dbReference type="AlphaFoldDB" id="A0A8G2C826"/>
<evidence type="ECO:0000313" key="2">
    <source>
        <dbReference type="Proteomes" id="UP000184001"/>
    </source>
</evidence>
<dbReference type="RefSeq" id="WP_020001980.1">
    <property type="nucleotide sequence ID" value="NZ_CP192219.1"/>
</dbReference>
<proteinExistence type="predicted"/>
<protein>
    <submittedName>
        <fullName evidence="1">Uncharacterized protein</fullName>
    </submittedName>
</protein>
<reference evidence="1 2" key="1">
    <citation type="submission" date="2016-11" db="EMBL/GenBank/DDBJ databases">
        <authorList>
            <person name="Varghese N."/>
            <person name="Submissions S."/>
        </authorList>
    </citation>
    <scope>NUCLEOTIDE SEQUENCE [LARGE SCALE GENOMIC DNA]</scope>
    <source>
        <strain evidence="1 2">DSM 17919</strain>
    </source>
</reference>
<dbReference type="Proteomes" id="UP000184001">
    <property type="component" value="Unassembled WGS sequence"/>
</dbReference>
<gene>
    <name evidence="1" type="ORF">SAMN05660830_00858</name>
</gene>
<dbReference type="EMBL" id="FQZR01000002">
    <property type="protein sequence ID" value="SHI74786.1"/>
    <property type="molecule type" value="Genomic_DNA"/>
</dbReference>
<sequence length="65" mass="6946">MEYAQGSSKSYGPISGALQSYLIELAAQMQALPGEEFEAANIAYKGALAEVERVAELEKYATVTS</sequence>
<name>A0A8G2C826_9BACT</name>
<organism evidence="1 2">
    <name type="scientific">Halodesulfovibrio aestuarii</name>
    <dbReference type="NCBI Taxonomy" id="126333"/>
    <lineage>
        <taxon>Bacteria</taxon>
        <taxon>Pseudomonadati</taxon>
        <taxon>Thermodesulfobacteriota</taxon>
        <taxon>Desulfovibrionia</taxon>
        <taxon>Desulfovibrionales</taxon>
        <taxon>Desulfovibrionaceae</taxon>
        <taxon>Halodesulfovibrio</taxon>
    </lineage>
</organism>
<accession>A0A8G2C826</accession>